<keyword evidence="7" id="KW-1185">Reference proteome</keyword>
<dbReference type="CDD" id="cd07730">
    <property type="entry name" value="metallo-hydrolase-like_MBL-fold"/>
    <property type="match status" value="1"/>
</dbReference>
<gene>
    <name evidence="6" type="ORF">D9757_009210</name>
</gene>
<dbReference type="Proteomes" id="UP000518752">
    <property type="component" value="Unassembled WGS sequence"/>
</dbReference>
<keyword evidence="4" id="KW-0862">Zinc</keyword>
<dbReference type="EMBL" id="JAACJN010000068">
    <property type="protein sequence ID" value="KAF5379601.1"/>
    <property type="molecule type" value="Genomic_DNA"/>
</dbReference>
<comment type="similarity">
    <text evidence="1">Belongs to the metallo-beta-lactamase superfamily.</text>
</comment>
<dbReference type="PANTHER" id="PTHR42978:SF5">
    <property type="entry name" value="METALLO-BETA-LACTAMASE DOMAIN-CONTAINING PROTEIN"/>
    <property type="match status" value="1"/>
</dbReference>
<dbReference type="GO" id="GO:0046872">
    <property type="term" value="F:metal ion binding"/>
    <property type="evidence" value="ECO:0007669"/>
    <property type="project" value="UniProtKB-KW"/>
</dbReference>
<accession>A0A8H5HAF3</accession>
<reference evidence="6 7" key="1">
    <citation type="journal article" date="2020" name="ISME J.">
        <title>Uncovering the hidden diversity of litter-decomposition mechanisms in mushroom-forming fungi.</title>
        <authorList>
            <person name="Floudas D."/>
            <person name="Bentzer J."/>
            <person name="Ahren D."/>
            <person name="Johansson T."/>
            <person name="Persson P."/>
            <person name="Tunlid A."/>
        </authorList>
    </citation>
    <scope>NUCLEOTIDE SEQUENCE [LARGE SCALE GENOMIC DNA]</scope>
    <source>
        <strain evidence="6 7">CBS 406.79</strain>
    </source>
</reference>
<dbReference type="PANTHER" id="PTHR42978">
    <property type="entry name" value="QUORUM-QUENCHING LACTONASE YTNP-RELATED-RELATED"/>
    <property type="match status" value="1"/>
</dbReference>
<evidence type="ECO:0000313" key="7">
    <source>
        <dbReference type="Proteomes" id="UP000518752"/>
    </source>
</evidence>
<dbReference type="OrthoDB" id="10250730at2759"/>
<evidence type="ECO:0000313" key="6">
    <source>
        <dbReference type="EMBL" id="KAF5379601.1"/>
    </source>
</evidence>
<dbReference type="AlphaFoldDB" id="A0A8H5HAF3"/>
<keyword evidence="3" id="KW-0378">Hydrolase</keyword>
<name>A0A8H5HAF3_9AGAR</name>
<dbReference type="SUPFAM" id="SSF56281">
    <property type="entry name" value="Metallo-hydrolase/oxidoreductase"/>
    <property type="match status" value="1"/>
</dbReference>
<comment type="caution">
    <text evidence="6">The sequence shown here is derived from an EMBL/GenBank/DDBJ whole genome shotgun (WGS) entry which is preliminary data.</text>
</comment>
<feature type="domain" description="Metallo-beta-lactamase" evidence="5">
    <location>
        <begin position="46"/>
        <end position="279"/>
    </location>
</feature>
<dbReference type="Gene3D" id="3.60.15.10">
    <property type="entry name" value="Ribonuclease Z/Hydroxyacylglutathione hydrolase-like"/>
    <property type="match status" value="1"/>
</dbReference>
<evidence type="ECO:0000256" key="2">
    <source>
        <dbReference type="ARBA" id="ARBA00022723"/>
    </source>
</evidence>
<evidence type="ECO:0000256" key="3">
    <source>
        <dbReference type="ARBA" id="ARBA00022801"/>
    </source>
</evidence>
<evidence type="ECO:0000256" key="4">
    <source>
        <dbReference type="ARBA" id="ARBA00022833"/>
    </source>
</evidence>
<evidence type="ECO:0000259" key="5">
    <source>
        <dbReference type="SMART" id="SM00849"/>
    </source>
</evidence>
<evidence type="ECO:0000256" key="1">
    <source>
        <dbReference type="ARBA" id="ARBA00007749"/>
    </source>
</evidence>
<dbReference type="InterPro" id="IPR001279">
    <property type="entry name" value="Metallo-B-lactamas"/>
</dbReference>
<protein>
    <recommendedName>
        <fullName evidence="5">Metallo-beta-lactamase domain-containing protein</fullName>
    </recommendedName>
</protein>
<organism evidence="6 7">
    <name type="scientific">Collybiopsis confluens</name>
    <dbReference type="NCBI Taxonomy" id="2823264"/>
    <lineage>
        <taxon>Eukaryota</taxon>
        <taxon>Fungi</taxon>
        <taxon>Dikarya</taxon>
        <taxon>Basidiomycota</taxon>
        <taxon>Agaricomycotina</taxon>
        <taxon>Agaricomycetes</taxon>
        <taxon>Agaricomycetidae</taxon>
        <taxon>Agaricales</taxon>
        <taxon>Marasmiineae</taxon>
        <taxon>Omphalotaceae</taxon>
        <taxon>Collybiopsis</taxon>
    </lineage>
</organism>
<dbReference type="GO" id="GO:0016787">
    <property type="term" value="F:hydrolase activity"/>
    <property type="evidence" value="ECO:0007669"/>
    <property type="project" value="UniProtKB-KW"/>
</dbReference>
<dbReference type="Pfam" id="PF00753">
    <property type="entry name" value="Lactamase_B"/>
    <property type="match status" value="1"/>
</dbReference>
<sequence>MSDFIIPQASSTVTVRVLDTVAPDSSLPAYLFVDPVKPGKEKLYEPDYAFLVEHHASGRKIMFDLGPMKDFRKLSQAMRGMLSQAPFDIRVNFDIVEQLQVGGISLSGIDTVIWSHSHFDHTGDMSLWPSTTKLVIGKGTDRRVYPETPDALLLASDYAGREVVVLDFSKADLIIGGTNAHDFFGDGSFYLLDMPGHWPGHLSALARVKSSSFVLLGGDTCHHPGQIRPNVHLHKHIPCPGGLLTNSLKPPLGIPEVSMYADRVTALTSQEKLGILEAHPDIFLISAHDASLETIIKLFPESVDDWKEHGLKEKAVWAFLDEGNKAFGYF</sequence>
<proteinExistence type="inferred from homology"/>
<keyword evidence="2" id="KW-0479">Metal-binding</keyword>
<dbReference type="InterPro" id="IPR051013">
    <property type="entry name" value="MBL_superfamily_lactonases"/>
</dbReference>
<dbReference type="SMART" id="SM00849">
    <property type="entry name" value="Lactamase_B"/>
    <property type="match status" value="1"/>
</dbReference>
<dbReference type="InterPro" id="IPR036866">
    <property type="entry name" value="RibonucZ/Hydroxyglut_hydro"/>
</dbReference>